<evidence type="ECO:0000313" key="1">
    <source>
        <dbReference type="EMBL" id="KAK2155245.1"/>
    </source>
</evidence>
<dbReference type="AlphaFoldDB" id="A0AAD9N3D6"/>
<dbReference type="EMBL" id="JAODUP010000245">
    <property type="protein sequence ID" value="KAK2155245.1"/>
    <property type="molecule type" value="Genomic_DNA"/>
</dbReference>
<organism evidence="1 2">
    <name type="scientific">Paralvinella palmiformis</name>
    <dbReference type="NCBI Taxonomy" id="53620"/>
    <lineage>
        <taxon>Eukaryota</taxon>
        <taxon>Metazoa</taxon>
        <taxon>Spiralia</taxon>
        <taxon>Lophotrochozoa</taxon>
        <taxon>Annelida</taxon>
        <taxon>Polychaeta</taxon>
        <taxon>Sedentaria</taxon>
        <taxon>Canalipalpata</taxon>
        <taxon>Terebellida</taxon>
        <taxon>Terebelliformia</taxon>
        <taxon>Alvinellidae</taxon>
        <taxon>Paralvinella</taxon>
    </lineage>
</organism>
<accession>A0AAD9N3D6</accession>
<protein>
    <submittedName>
        <fullName evidence="1">Uncharacterized protein</fullName>
    </submittedName>
</protein>
<sequence length="97" mass="11128">MYQILYEELTDTAFGKQTLTGLQLCAMSLPKDEQGFRHVEQDVRLAIHGLRVQELKRSREKKLSAKSEAKAKHDLHSTINALKSEQQMEMSADVKRN</sequence>
<dbReference type="Proteomes" id="UP001208570">
    <property type="component" value="Unassembled WGS sequence"/>
</dbReference>
<evidence type="ECO:0000313" key="2">
    <source>
        <dbReference type="Proteomes" id="UP001208570"/>
    </source>
</evidence>
<comment type="caution">
    <text evidence="1">The sequence shown here is derived from an EMBL/GenBank/DDBJ whole genome shotgun (WGS) entry which is preliminary data.</text>
</comment>
<keyword evidence="2" id="KW-1185">Reference proteome</keyword>
<name>A0AAD9N3D6_9ANNE</name>
<proteinExistence type="predicted"/>
<reference evidence="1" key="1">
    <citation type="journal article" date="2023" name="Mol. Biol. Evol.">
        <title>Third-Generation Sequencing Reveals the Adaptive Role of the Epigenome in Three Deep-Sea Polychaetes.</title>
        <authorList>
            <person name="Perez M."/>
            <person name="Aroh O."/>
            <person name="Sun Y."/>
            <person name="Lan Y."/>
            <person name="Juniper S.K."/>
            <person name="Young C.R."/>
            <person name="Angers B."/>
            <person name="Qian P.Y."/>
        </authorList>
    </citation>
    <scope>NUCLEOTIDE SEQUENCE</scope>
    <source>
        <strain evidence="1">P08H-3</strain>
    </source>
</reference>
<gene>
    <name evidence="1" type="ORF">LSH36_245g03017</name>
</gene>